<dbReference type="FunFam" id="3.30.160.60:FF:000018">
    <property type="entry name" value="Krueppel-like factor 15"/>
    <property type="match status" value="1"/>
</dbReference>
<feature type="region of interest" description="Disordered" evidence="8">
    <location>
        <begin position="248"/>
        <end position="289"/>
    </location>
</feature>
<dbReference type="GO" id="GO:0000978">
    <property type="term" value="F:RNA polymerase II cis-regulatory region sequence-specific DNA binding"/>
    <property type="evidence" value="ECO:0007669"/>
    <property type="project" value="TreeGrafter"/>
</dbReference>
<proteinExistence type="predicted"/>
<dbReference type="AlphaFoldDB" id="A0AAV3YE21"/>
<dbReference type="PANTHER" id="PTHR23235">
    <property type="entry name" value="KRUEPPEL-LIKE TRANSCRIPTION FACTOR"/>
    <property type="match status" value="1"/>
</dbReference>
<evidence type="ECO:0000256" key="5">
    <source>
        <dbReference type="ARBA" id="ARBA00022833"/>
    </source>
</evidence>
<evidence type="ECO:0000256" key="4">
    <source>
        <dbReference type="ARBA" id="ARBA00022771"/>
    </source>
</evidence>
<feature type="domain" description="C2H2-type" evidence="9">
    <location>
        <begin position="164"/>
        <end position="193"/>
    </location>
</feature>
<evidence type="ECO:0000313" key="10">
    <source>
        <dbReference type="EMBL" id="GFN80650.1"/>
    </source>
</evidence>
<dbReference type="PROSITE" id="PS00028">
    <property type="entry name" value="ZINC_FINGER_C2H2_1"/>
    <property type="match status" value="3"/>
</dbReference>
<dbReference type="FunFam" id="3.30.160.60:FF:000125">
    <property type="entry name" value="Putative zinc finger protein 143"/>
    <property type="match status" value="1"/>
</dbReference>
<feature type="domain" description="C2H2-type" evidence="9">
    <location>
        <begin position="224"/>
        <end position="251"/>
    </location>
</feature>
<dbReference type="InterPro" id="IPR036236">
    <property type="entry name" value="Znf_C2H2_sf"/>
</dbReference>
<reference evidence="10 11" key="1">
    <citation type="journal article" date="2021" name="Elife">
        <title>Chloroplast acquisition without the gene transfer in kleptoplastic sea slugs, Plakobranchus ocellatus.</title>
        <authorList>
            <person name="Maeda T."/>
            <person name="Takahashi S."/>
            <person name="Yoshida T."/>
            <person name="Shimamura S."/>
            <person name="Takaki Y."/>
            <person name="Nagai Y."/>
            <person name="Toyoda A."/>
            <person name="Suzuki Y."/>
            <person name="Arimoto A."/>
            <person name="Ishii H."/>
            <person name="Satoh N."/>
            <person name="Nishiyama T."/>
            <person name="Hasebe M."/>
            <person name="Maruyama T."/>
            <person name="Minagawa J."/>
            <person name="Obokata J."/>
            <person name="Shigenobu S."/>
        </authorList>
    </citation>
    <scope>NUCLEOTIDE SEQUENCE [LARGE SCALE GENOMIC DNA]</scope>
</reference>
<keyword evidence="3" id="KW-0677">Repeat</keyword>
<dbReference type="EMBL" id="BLXT01000825">
    <property type="protein sequence ID" value="GFN80650.1"/>
    <property type="molecule type" value="Genomic_DNA"/>
</dbReference>
<keyword evidence="4 7" id="KW-0863">Zinc-finger</keyword>
<dbReference type="GO" id="GO:0008270">
    <property type="term" value="F:zinc ion binding"/>
    <property type="evidence" value="ECO:0007669"/>
    <property type="project" value="UniProtKB-KW"/>
</dbReference>
<evidence type="ECO:0000313" key="11">
    <source>
        <dbReference type="Proteomes" id="UP000735302"/>
    </source>
</evidence>
<dbReference type="GO" id="GO:0000981">
    <property type="term" value="F:DNA-binding transcription factor activity, RNA polymerase II-specific"/>
    <property type="evidence" value="ECO:0007669"/>
    <property type="project" value="TreeGrafter"/>
</dbReference>
<dbReference type="Gene3D" id="3.30.160.60">
    <property type="entry name" value="Classic Zinc Finger"/>
    <property type="match status" value="3"/>
</dbReference>
<dbReference type="SMART" id="SM00355">
    <property type="entry name" value="ZnF_C2H2"/>
    <property type="match status" value="3"/>
</dbReference>
<dbReference type="GO" id="GO:0005634">
    <property type="term" value="C:nucleus"/>
    <property type="evidence" value="ECO:0007669"/>
    <property type="project" value="UniProtKB-SubCell"/>
</dbReference>
<keyword evidence="5" id="KW-0862">Zinc</keyword>
<evidence type="ECO:0000256" key="1">
    <source>
        <dbReference type="ARBA" id="ARBA00004123"/>
    </source>
</evidence>
<comment type="subcellular location">
    <subcellularLocation>
        <location evidence="1">Nucleus</location>
    </subcellularLocation>
</comment>
<accession>A0AAV3YE21</accession>
<evidence type="ECO:0000259" key="9">
    <source>
        <dbReference type="PROSITE" id="PS50157"/>
    </source>
</evidence>
<sequence length="289" mass="32854">MSPRPMIMALRETNKSVANLDLDKDTRMAAHCLLAMSNLQSDHTYVLTCEPPGFELENENSRAEVPEDHLKTENQGHSDFLPKSDGLNTDLVAKILTNLKTYNQHSNYHEDLAYSVAETPAIAAFEIDSAVREESTTPTLELELAQRLEDVYSKANSIHGKKIHTCSHPGCGKSYNKSSHLKSHIRTHTGERPFVCNWEGCEKRFARSDELTRHKRTHTGEKNFECPMCEKRFMRSDHLKKHAKRHAIYHPSMIRPGTRQALNTSKATIESSKDDEESSSSVKNEHVDW</sequence>
<keyword evidence="6" id="KW-0539">Nucleus</keyword>
<name>A0AAV3YE21_9GAST</name>
<evidence type="ECO:0000256" key="8">
    <source>
        <dbReference type="SAM" id="MobiDB-lite"/>
    </source>
</evidence>
<evidence type="ECO:0000256" key="3">
    <source>
        <dbReference type="ARBA" id="ARBA00022737"/>
    </source>
</evidence>
<dbReference type="InterPro" id="IPR013087">
    <property type="entry name" value="Znf_C2H2_type"/>
</dbReference>
<evidence type="ECO:0000256" key="2">
    <source>
        <dbReference type="ARBA" id="ARBA00022723"/>
    </source>
</evidence>
<keyword evidence="11" id="KW-1185">Reference proteome</keyword>
<organism evidence="10 11">
    <name type="scientific">Plakobranchus ocellatus</name>
    <dbReference type="NCBI Taxonomy" id="259542"/>
    <lineage>
        <taxon>Eukaryota</taxon>
        <taxon>Metazoa</taxon>
        <taxon>Spiralia</taxon>
        <taxon>Lophotrochozoa</taxon>
        <taxon>Mollusca</taxon>
        <taxon>Gastropoda</taxon>
        <taxon>Heterobranchia</taxon>
        <taxon>Euthyneura</taxon>
        <taxon>Panpulmonata</taxon>
        <taxon>Sacoglossa</taxon>
        <taxon>Placobranchoidea</taxon>
        <taxon>Plakobranchidae</taxon>
        <taxon>Plakobranchus</taxon>
    </lineage>
</organism>
<feature type="domain" description="C2H2-type" evidence="9">
    <location>
        <begin position="194"/>
        <end position="223"/>
    </location>
</feature>
<dbReference type="SUPFAM" id="SSF57667">
    <property type="entry name" value="beta-beta-alpha zinc fingers"/>
    <property type="match status" value="2"/>
</dbReference>
<dbReference type="PANTHER" id="PTHR23235:SF174">
    <property type="entry name" value="CABUT, ISOFORM A"/>
    <property type="match status" value="1"/>
</dbReference>
<protein>
    <submittedName>
        <fullName evidence="10">Krueppel-like factor 13</fullName>
    </submittedName>
</protein>
<keyword evidence="2" id="KW-0479">Metal-binding</keyword>
<dbReference type="PROSITE" id="PS50157">
    <property type="entry name" value="ZINC_FINGER_C2H2_2"/>
    <property type="match status" value="3"/>
</dbReference>
<dbReference type="Pfam" id="PF00096">
    <property type="entry name" value="zf-C2H2"/>
    <property type="match status" value="3"/>
</dbReference>
<feature type="compositionally biased region" description="Polar residues" evidence="8">
    <location>
        <begin position="260"/>
        <end position="269"/>
    </location>
</feature>
<gene>
    <name evidence="10" type="ORF">PoB_000715600</name>
</gene>
<dbReference type="Proteomes" id="UP000735302">
    <property type="component" value="Unassembled WGS sequence"/>
</dbReference>
<evidence type="ECO:0000256" key="6">
    <source>
        <dbReference type="ARBA" id="ARBA00023242"/>
    </source>
</evidence>
<dbReference type="FunFam" id="3.30.160.60:FF:000926">
    <property type="entry name" value="Kruppel like factor 13"/>
    <property type="match status" value="1"/>
</dbReference>
<comment type="caution">
    <text evidence="10">The sequence shown here is derived from an EMBL/GenBank/DDBJ whole genome shotgun (WGS) entry which is preliminary data.</text>
</comment>
<evidence type="ECO:0000256" key="7">
    <source>
        <dbReference type="PROSITE-ProRule" id="PRU00042"/>
    </source>
</evidence>